<evidence type="ECO:0000256" key="1">
    <source>
        <dbReference type="SAM" id="MobiDB-lite"/>
    </source>
</evidence>
<evidence type="ECO:0000313" key="2">
    <source>
        <dbReference type="EMBL" id="HAF73090.1"/>
    </source>
</evidence>
<dbReference type="EMBL" id="DMDD01000235">
    <property type="protein sequence ID" value="HAF73090.1"/>
    <property type="molecule type" value="Genomic_DNA"/>
</dbReference>
<gene>
    <name evidence="2" type="ORF">DCL06_09935</name>
</gene>
<dbReference type="AlphaFoldDB" id="A0A3B9QVS9"/>
<reference evidence="2 3" key="1">
    <citation type="journal article" date="2018" name="Nat. Biotechnol.">
        <title>A standardized bacterial taxonomy based on genome phylogeny substantially revises the tree of life.</title>
        <authorList>
            <person name="Parks D.H."/>
            <person name="Chuvochina M."/>
            <person name="Waite D.W."/>
            <person name="Rinke C."/>
            <person name="Skarshewski A."/>
            <person name="Chaumeil P.A."/>
            <person name="Hugenholtz P."/>
        </authorList>
    </citation>
    <scope>NUCLEOTIDE SEQUENCE [LARGE SCALE GENOMIC DNA]</scope>
    <source>
        <strain evidence="2">UBA9851</strain>
    </source>
</reference>
<accession>A0A3B9QVS9</accession>
<sequence length="67" mass="7412">MGRNYEPFDYVITKSGDVRISRGGREVVTVRGRAASALGARLGRGEESDQAALQRVTGNYKRGNERR</sequence>
<feature type="region of interest" description="Disordered" evidence="1">
    <location>
        <begin position="42"/>
        <end position="67"/>
    </location>
</feature>
<dbReference type="Proteomes" id="UP000260925">
    <property type="component" value="Unassembled WGS sequence"/>
</dbReference>
<name>A0A3B9QVS9_9CORY</name>
<comment type="caution">
    <text evidence="2">The sequence shown here is derived from an EMBL/GenBank/DDBJ whole genome shotgun (WGS) entry which is preliminary data.</text>
</comment>
<protein>
    <submittedName>
        <fullName evidence="2">Uncharacterized protein</fullName>
    </submittedName>
</protein>
<organism evidence="2 3">
    <name type="scientific">Corynebacterium variabile</name>
    <dbReference type="NCBI Taxonomy" id="1727"/>
    <lineage>
        <taxon>Bacteria</taxon>
        <taxon>Bacillati</taxon>
        <taxon>Actinomycetota</taxon>
        <taxon>Actinomycetes</taxon>
        <taxon>Mycobacteriales</taxon>
        <taxon>Corynebacteriaceae</taxon>
        <taxon>Corynebacterium</taxon>
    </lineage>
</organism>
<proteinExistence type="predicted"/>
<evidence type="ECO:0000313" key="3">
    <source>
        <dbReference type="Proteomes" id="UP000260925"/>
    </source>
</evidence>